<comment type="caution">
    <text evidence="3">The sequence shown here is derived from an EMBL/GenBank/DDBJ whole genome shotgun (WGS) entry which is preliminary data.</text>
</comment>
<evidence type="ECO:0000313" key="3">
    <source>
        <dbReference type="EMBL" id="TGO73591.1"/>
    </source>
</evidence>
<feature type="compositionally biased region" description="Low complexity" evidence="1">
    <location>
        <begin position="176"/>
        <end position="193"/>
    </location>
</feature>
<keyword evidence="4" id="KW-1185">Reference proteome</keyword>
<dbReference type="Proteomes" id="UP000297229">
    <property type="component" value="Unassembled WGS sequence"/>
</dbReference>
<feature type="transmembrane region" description="Helical" evidence="2">
    <location>
        <begin position="317"/>
        <end position="339"/>
    </location>
</feature>
<keyword evidence="2" id="KW-0472">Membrane</keyword>
<gene>
    <name evidence="3" type="ORF">BELL_0348g00060</name>
</gene>
<name>A0A4Z1JIT1_9HELO</name>
<evidence type="ECO:0000256" key="1">
    <source>
        <dbReference type="SAM" id="MobiDB-lite"/>
    </source>
</evidence>
<dbReference type="STRING" id="278938.A0A4Z1JIT1"/>
<feature type="compositionally biased region" description="Low complexity" evidence="1">
    <location>
        <begin position="202"/>
        <end position="231"/>
    </location>
</feature>
<reference evidence="3 4" key="1">
    <citation type="submission" date="2017-12" db="EMBL/GenBank/DDBJ databases">
        <title>Comparative genomics of Botrytis spp.</title>
        <authorList>
            <person name="Valero-Jimenez C.A."/>
            <person name="Tapia P."/>
            <person name="Veloso J."/>
            <person name="Silva-Moreno E."/>
            <person name="Staats M."/>
            <person name="Valdes J.H."/>
            <person name="Van Kan J.A.L."/>
        </authorList>
    </citation>
    <scope>NUCLEOTIDE SEQUENCE [LARGE SCALE GENOMIC DNA]</scope>
    <source>
        <strain evidence="3 4">Be9601</strain>
    </source>
</reference>
<keyword evidence="2" id="KW-0812">Transmembrane</keyword>
<organism evidence="3 4">
    <name type="scientific">Botrytis elliptica</name>
    <dbReference type="NCBI Taxonomy" id="278938"/>
    <lineage>
        <taxon>Eukaryota</taxon>
        <taxon>Fungi</taxon>
        <taxon>Dikarya</taxon>
        <taxon>Ascomycota</taxon>
        <taxon>Pezizomycotina</taxon>
        <taxon>Leotiomycetes</taxon>
        <taxon>Helotiales</taxon>
        <taxon>Sclerotiniaceae</taxon>
        <taxon>Botrytis</taxon>
    </lineage>
</organism>
<dbReference type="EMBL" id="PQXM01000346">
    <property type="protein sequence ID" value="TGO73591.1"/>
    <property type="molecule type" value="Genomic_DNA"/>
</dbReference>
<proteinExistence type="predicted"/>
<accession>A0A4Z1JIT1</accession>
<feature type="transmembrane region" description="Helical" evidence="2">
    <location>
        <begin position="12"/>
        <end position="30"/>
    </location>
</feature>
<keyword evidence="2" id="KW-1133">Transmembrane helix</keyword>
<evidence type="ECO:0000313" key="4">
    <source>
        <dbReference type="Proteomes" id="UP000297229"/>
    </source>
</evidence>
<feature type="region of interest" description="Disordered" evidence="1">
    <location>
        <begin position="176"/>
        <end position="231"/>
    </location>
</feature>
<evidence type="ECO:0000256" key="2">
    <source>
        <dbReference type="SAM" id="Phobius"/>
    </source>
</evidence>
<protein>
    <submittedName>
        <fullName evidence="3">Uncharacterized protein</fullName>
    </submittedName>
</protein>
<sequence length="472" mass="49558">MVVYVIRYLKMDLYFLLYFVCIGSGAAHVITPRKIISTGSPTVLGLQPRQTTAFATSTCGFLNGNANQPLVTNSGSECTFDPTATLWGLCRTGLTLTDCGFGGYCIDAGSCSTGCGLTGTDVNTLSCAKQKSASFCVSSLLLFGADQTYTHMTCASQANASPPVFLFEATTTAPIPASTSEQSSSAAITASQSNVQSDRESATPSASGSATNTASKASASDSGSNSGSNSISKSVSNWVSSGAIESQPSDATLSSEPSPRESIFTVSGSLVTSFFGQTNTIGVTVSITTAASGISSPSPSDSTAPAPKNPPKYDPKALIGIVLGVLVFLLLLIFTLIWIGKYRRAQKSKSTTPTAESPTNFFFSNLPEVMEPFAKTDGIHEMYDDHGELRELDIAGAVAERTGRVSVRELAATPVGGGRRSGRRSAREMEGDMSWGRERISIKELDGGVFVRNGRRGDSMTQVFELDGQSYI</sequence>
<dbReference type="AlphaFoldDB" id="A0A4Z1JIT1"/>